<gene>
    <name evidence="1" type="ORF">10F5_48</name>
</gene>
<protein>
    <recommendedName>
        <fullName evidence="2">DUF1514 domain-containing protein</fullName>
    </recommendedName>
</protein>
<sequence length="63" mass="7483">MMWVALTIILGILLLIAIGNNTVLRQELDSQRYTNVYLFTKYVRDCDIEDVEFEIERAKKQFK</sequence>
<organism evidence="1">
    <name type="scientific">uncultured Caudovirales phage</name>
    <dbReference type="NCBI Taxonomy" id="2100421"/>
    <lineage>
        <taxon>Viruses</taxon>
        <taxon>Duplodnaviria</taxon>
        <taxon>Heunggongvirae</taxon>
        <taxon>Uroviricota</taxon>
        <taxon>Caudoviricetes</taxon>
        <taxon>Peduoviridae</taxon>
        <taxon>Maltschvirus</taxon>
        <taxon>Maltschvirus maltsch</taxon>
    </lineage>
</organism>
<dbReference type="InterPro" id="IPR009999">
    <property type="entry name" value="DUF1514"/>
</dbReference>
<evidence type="ECO:0008006" key="2">
    <source>
        <dbReference type="Google" id="ProtNLM"/>
    </source>
</evidence>
<name>A0A2H4J7M1_9CAUD</name>
<accession>A0A2H4J7M1</accession>
<dbReference type="Pfam" id="PF07438">
    <property type="entry name" value="DUF1514"/>
    <property type="match status" value="1"/>
</dbReference>
<proteinExistence type="predicted"/>
<dbReference type="EMBL" id="MF417921">
    <property type="protein sequence ID" value="ASN71245.1"/>
    <property type="molecule type" value="Genomic_DNA"/>
</dbReference>
<reference evidence="1" key="1">
    <citation type="submission" date="2017-06" db="EMBL/GenBank/DDBJ databases">
        <title>Novel phages from South African skin metaviromes.</title>
        <authorList>
            <person name="van Zyl L.J."/>
            <person name="Abrahams Y."/>
            <person name="Stander E.A."/>
            <person name="Kirby B.M."/>
            <person name="Clavaud C."/>
            <person name="Farcet C."/>
            <person name="Breton L."/>
            <person name="Trindade M.I."/>
        </authorList>
    </citation>
    <scope>NUCLEOTIDE SEQUENCE</scope>
</reference>
<evidence type="ECO:0000313" key="1">
    <source>
        <dbReference type="EMBL" id="ASN71245.1"/>
    </source>
</evidence>